<dbReference type="AlphaFoldDB" id="A0A1G4JTL2"/>
<dbReference type="InterPro" id="IPR013112">
    <property type="entry name" value="FAD-bd_8"/>
</dbReference>
<feature type="domain" description="FAD-binding FR-type" evidence="20">
    <location>
        <begin position="415"/>
        <end position="532"/>
    </location>
</feature>
<evidence type="ECO:0000259" key="20">
    <source>
        <dbReference type="PROSITE" id="PS51384"/>
    </source>
</evidence>
<dbReference type="EMBL" id="LT598451">
    <property type="protein sequence ID" value="SCU94237.1"/>
    <property type="molecule type" value="Genomic_DNA"/>
</dbReference>
<protein>
    <submittedName>
        <fullName evidence="21">LANO_0E06150g1_1</fullName>
    </submittedName>
</protein>
<dbReference type="PANTHER" id="PTHR32361:SF9">
    <property type="entry name" value="FERRIC REDUCTASE TRANSMEMBRANE COMPONENT 3-RELATED"/>
    <property type="match status" value="1"/>
</dbReference>
<sequence>MKLLFALVLAHLVSISAAARGFEYTEVDYVGFSCKTALASTAKFCKSDDARDYECYCSSDSAMGSFLYCANSHLESKKHEISNHNQKLLDEFFQFRCPNTTVEHMRTVYANASDHMVNTSLLSKFNKTSPINFPVYANASLFDLSYRGYVSRYSNFKQGFHWGAALVGYWGIIMAFGMISNLSLKFAPSLTISLNKRASQLAIVRWYRKNVSIPATFGSSHTKRTIFQGLLPTRLESFIVFVFCTLCIIFQAVGYHHVENTLLFASKTLEMSRLIGDRTALISNFLMTITYLFAGRNQLFITLTGWKQSTFVMYHKWAGRMLFLSVLAHTIAMLISTFARSGVYGPRALTGWWRWGSVAVVAGGIIFVQAFSWLREKNYEVFLYVHIFMAIAFLIGAWKHLDYFNYGEWAYATAAVWVFDRFIRLVRIFSFGIKTAKVCIVSNETLQITVDRGSWWPFFPGAFGYLHILKGSVFWQSHPFTVVKTDNNELRFYIKIKRGVTETMYKELLNKPNYTGECKIAVEGPYGDNKPAQSYDQVLLYSGGNGIPGPFAYAKELGKTTKEDNNKFVKLYWVIRHWHSLDWFLEELQVLEKFTNVQTIIYVTRAHEGKIGEKLTALFDSSDSQTSHSEKGSNEKGSNINTATSPAYIDSIQKLLPHIEFREGRPNMQEIVNQDIDECHNQNAAIITCAHSDMCDEIRRTVADKVGDHKTSRVDFFEELQTW</sequence>
<evidence type="ECO:0000256" key="5">
    <source>
        <dbReference type="ARBA" id="ARBA00022617"/>
    </source>
</evidence>
<feature type="transmembrane region" description="Helical" evidence="18">
    <location>
        <begin position="278"/>
        <end position="296"/>
    </location>
</feature>
<feature type="chain" id="PRO_5009236178" evidence="19">
    <location>
        <begin position="19"/>
        <end position="723"/>
    </location>
</feature>
<evidence type="ECO:0000256" key="9">
    <source>
        <dbReference type="ARBA" id="ARBA00022857"/>
    </source>
</evidence>
<dbReference type="Pfam" id="PF08022">
    <property type="entry name" value="FAD_binding_8"/>
    <property type="match status" value="1"/>
</dbReference>
<dbReference type="InterPro" id="IPR013121">
    <property type="entry name" value="Fe_red_NAD-bd_6"/>
</dbReference>
<evidence type="ECO:0000256" key="11">
    <source>
        <dbReference type="ARBA" id="ARBA00022989"/>
    </source>
</evidence>
<accession>A0A1G4JTL2</accession>
<comment type="similarity">
    <text evidence="3">Belongs to the ferric reductase (FRE) family.</text>
</comment>
<evidence type="ECO:0000256" key="4">
    <source>
        <dbReference type="ARBA" id="ARBA00022448"/>
    </source>
</evidence>
<evidence type="ECO:0000256" key="16">
    <source>
        <dbReference type="ARBA" id="ARBA00023180"/>
    </source>
</evidence>
<gene>
    <name evidence="21" type="ORF">LANO_0E06150G</name>
</gene>
<evidence type="ECO:0000256" key="3">
    <source>
        <dbReference type="ARBA" id="ARBA00006278"/>
    </source>
</evidence>
<keyword evidence="5" id="KW-0349">Heme</keyword>
<dbReference type="GO" id="GO:0006826">
    <property type="term" value="P:iron ion transport"/>
    <property type="evidence" value="ECO:0007669"/>
    <property type="project" value="TreeGrafter"/>
</dbReference>
<dbReference type="InterPro" id="IPR039261">
    <property type="entry name" value="FNR_nucleotide-bd"/>
</dbReference>
<keyword evidence="10" id="KW-0249">Electron transport</keyword>
<keyword evidence="4" id="KW-0813">Transport</keyword>
<feature type="transmembrane region" description="Helical" evidence="18">
    <location>
        <begin position="238"/>
        <end position="258"/>
    </location>
</feature>
<feature type="transmembrane region" description="Helical" evidence="18">
    <location>
        <begin position="381"/>
        <end position="398"/>
    </location>
</feature>
<dbReference type="SFLD" id="SFLDS00052">
    <property type="entry name" value="Ferric_Reductase_Domain"/>
    <property type="match status" value="1"/>
</dbReference>
<dbReference type="GO" id="GO:0000293">
    <property type="term" value="F:ferric-chelate reductase activity"/>
    <property type="evidence" value="ECO:0007669"/>
    <property type="project" value="UniProtKB-ARBA"/>
</dbReference>
<keyword evidence="5" id="KW-0479">Metal-binding</keyword>
<keyword evidence="13" id="KW-0408">Iron</keyword>
<keyword evidence="8" id="KW-0274">FAD</keyword>
<feature type="transmembrane region" description="Helical" evidence="18">
    <location>
        <begin position="160"/>
        <end position="179"/>
    </location>
</feature>
<evidence type="ECO:0000256" key="14">
    <source>
        <dbReference type="ARBA" id="ARBA00023065"/>
    </source>
</evidence>
<evidence type="ECO:0000256" key="7">
    <source>
        <dbReference type="ARBA" id="ARBA00022692"/>
    </source>
</evidence>
<dbReference type="PANTHER" id="PTHR32361">
    <property type="entry name" value="FERRIC/CUPRIC REDUCTASE TRANSMEMBRANE COMPONENT"/>
    <property type="match status" value="1"/>
</dbReference>
<proteinExistence type="inferred from homology"/>
<dbReference type="PROSITE" id="PS51384">
    <property type="entry name" value="FAD_FR"/>
    <property type="match status" value="1"/>
</dbReference>
<feature type="signal peptide" evidence="19">
    <location>
        <begin position="1"/>
        <end position="18"/>
    </location>
</feature>
<evidence type="ECO:0000256" key="8">
    <source>
        <dbReference type="ARBA" id="ARBA00022827"/>
    </source>
</evidence>
<keyword evidence="15 18" id="KW-0472">Membrane</keyword>
<feature type="transmembrane region" description="Helical" evidence="18">
    <location>
        <begin position="352"/>
        <end position="374"/>
    </location>
</feature>
<dbReference type="Gene3D" id="3.40.50.80">
    <property type="entry name" value="Nucleotide-binding domain of ferredoxin-NADP reductase (FNR) module"/>
    <property type="match status" value="1"/>
</dbReference>
<dbReference type="OrthoDB" id="4494341at2759"/>
<keyword evidence="19" id="KW-0732">Signal</keyword>
<keyword evidence="22" id="KW-1185">Reference proteome</keyword>
<comment type="subcellular location">
    <subcellularLocation>
        <location evidence="2">Membrane</location>
        <topology evidence="2">Multi-pass membrane protein</topology>
    </subcellularLocation>
</comment>
<dbReference type="InterPro" id="IPR013130">
    <property type="entry name" value="Fe3_Rdtase_TM_dom"/>
</dbReference>
<dbReference type="CDD" id="cd06186">
    <property type="entry name" value="NOX_Duox_like_FAD_NADP"/>
    <property type="match status" value="1"/>
</dbReference>
<evidence type="ECO:0000313" key="22">
    <source>
        <dbReference type="Proteomes" id="UP000189911"/>
    </source>
</evidence>
<dbReference type="InterPro" id="IPR017927">
    <property type="entry name" value="FAD-bd_FR_type"/>
</dbReference>
<organism evidence="21 22">
    <name type="scientific">Lachancea nothofagi CBS 11611</name>
    <dbReference type="NCBI Taxonomy" id="1266666"/>
    <lineage>
        <taxon>Eukaryota</taxon>
        <taxon>Fungi</taxon>
        <taxon>Dikarya</taxon>
        <taxon>Ascomycota</taxon>
        <taxon>Saccharomycotina</taxon>
        <taxon>Saccharomycetes</taxon>
        <taxon>Saccharomycetales</taxon>
        <taxon>Saccharomycetaceae</taxon>
        <taxon>Lachancea</taxon>
    </lineage>
</organism>
<evidence type="ECO:0000256" key="10">
    <source>
        <dbReference type="ARBA" id="ARBA00022982"/>
    </source>
</evidence>
<evidence type="ECO:0000256" key="12">
    <source>
        <dbReference type="ARBA" id="ARBA00023002"/>
    </source>
</evidence>
<evidence type="ECO:0000256" key="17">
    <source>
        <dbReference type="SAM" id="MobiDB-lite"/>
    </source>
</evidence>
<feature type="region of interest" description="Disordered" evidence="17">
    <location>
        <begin position="622"/>
        <end position="643"/>
    </location>
</feature>
<dbReference type="GO" id="GO:0005886">
    <property type="term" value="C:plasma membrane"/>
    <property type="evidence" value="ECO:0007669"/>
    <property type="project" value="TreeGrafter"/>
</dbReference>
<dbReference type="InterPro" id="IPR051410">
    <property type="entry name" value="Ferric/Cupric_Reductase"/>
</dbReference>
<keyword evidence="12" id="KW-0560">Oxidoreductase</keyword>
<evidence type="ECO:0000313" key="21">
    <source>
        <dbReference type="EMBL" id="SCU94237.1"/>
    </source>
</evidence>
<keyword evidence="7 18" id="KW-0812">Transmembrane</keyword>
<keyword evidence="6" id="KW-0285">Flavoprotein</keyword>
<feature type="transmembrane region" description="Helical" evidence="18">
    <location>
        <begin position="317"/>
        <end position="340"/>
    </location>
</feature>
<evidence type="ECO:0000256" key="6">
    <source>
        <dbReference type="ARBA" id="ARBA00022630"/>
    </source>
</evidence>
<dbReference type="Pfam" id="PF01794">
    <property type="entry name" value="Ferric_reduct"/>
    <property type="match status" value="1"/>
</dbReference>
<evidence type="ECO:0000256" key="19">
    <source>
        <dbReference type="SAM" id="SignalP"/>
    </source>
</evidence>
<evidence type="ECO:0000256" key="13">
    <source>
        <dbReference type="ARBA" id="ARBA00023004"/>
    </source>
</evidence>
<name>A0A1G4JTL2_9SACH</name>
<dbReference type="Proteomes" id="UP000189911">
    <property type="component" value="Chromosome E"/>
</dbReference>
<reference evidence="22" key="1">
    <citation type="submission" date="2016-03" db="EMBL/GenBank/DDBJ databases">
        <authorList>
            <person name="Devillers Hugo."/>
        </authorList>
    </citation>
    <scope>NUCLEOTIDE SEQUENCE [LARGE SCALE GENOMIC DNA]</scope>
</reference>
<evidence type="ECO:0000256" key="2">
    <source>
        <dbReference type="ARBA" id="ARBA00004141"/>
    </source>
</evidence>
<keyword evidence="16" id="KW-0325">Glycoprotein</keyword>
<evidence type="ECO:0000256" key="18">
    <source>
        <dbReference type="SAM" id="Phobius"/>
    </source>
</evidence>
<comment type="cofactor">
    <cofactor evidence="1">
        <name>FAD</name>
        <dbReference type="ChEBI" id="CHEBI:57692"/>
    </cofactor>
</comment>
<keyword evidence="14" id="KW-0406">Ion transport</keyword>
<keyword evidence="9" id="KW-0521">NADP</keyword>
<keyword evidence="11 18" id="KW-1133">Transmembrane helix</keyword>
<dbReference type="GO" id="GO:0015677">
    <property type="term" value="P:copper ion import"/>
    <property type="evidence" value="ECO:0007669"/>
    <property type="project" value="TreeGrafter"/>
</dbReference>
<dbReference type="SFLD" id="SFLDG01168">
    <property type="entry name" value="Ferric_reductase_subgroup_(FRE"/>
    <property type="match status" value="1"/>
</dbReference>
<dbReference type="SUPFAM" id="SSF52343">
    <property type="entry name" value="Ferredoxin reductase-like, C-terminal NADP-linked domain"/>
    <property type="match status" value="1"/>
</dbReference>
<evidence type="ECO:0000256" key="15">
    <source>
        <dbReference type="ARBA" id="ARBA00023136"/>
    </source>
</evidence>
<dbReference type="Pfam" id="PF08030">
    <property type="entry name" value="NAD_binding_6"/>
    <property type="match status" value="1"/>
</dbReference>
<dbReference type="GO" id="GO:0006879">
    <property type="term" value="P:intracellular iron ion homeostasis"/>
    <property type="evidence" value="ECO:0007669"/>
    <property type="project" value="TreeGrafter"/>
</dbReference>
<evidence type="ECO:0000256" key="1">
    <source>
        <dbReference type="ARBA" id="ARBA00001974"/>
    </source>
</evidence>